<comment type="similarity">
    <text evidence="1">Belongs to the TonB-dependent receptor family.</text>
</comment>
<evidence type="ECO:0000256" key="2">
    <source>
        <dbReference type="SAM" id="SignalP"/>
    </source>
</evidence>
<keyword evidence="1" id="KW-0998">Cell outer membrane</keyword>
<protein>
    <recommendedName>
        <fullName evidence="3">TonB-dependent receptor plug domain-containing protein</fullName>
    </recommendedName>
</protein>
<dbReference type="Gene3D" id="2.60.40.1120">
    <property type="entry name" value="Carboxypeptidase-like, regulatory domain"/>
    <property type="match status" value="1"/>
</dbReference>
<dbReference type="FunFam" id="2.60.40.1120:FF:000003">
    <property type="entry name" value="Outer membrane protein Omp121"/>
    <property type="match status" value="1"/>
</dbReference>
<evidence type="ECO:0000313" key="5">
    <source>
        <dbReference type="Proteomes" id="UP000260844"/>
    </source>
</evidence>
<feature type="chain" id="PRO_5032943015" description="TonB-dependent receptor plug domain-containing protein" evidence="2">
    <location>
        <begin position="31"/>
        <end position="187"/>
    </location>
</feature>
<dbReference type="InterPro" id="IPR012910">
    <property type="entry name" value="Plug_dom"/>
</dbReference>
<sequence length="187" mass="19610">MKTRQKSRDASGILLVCLMWMLSLSSSLHAQTWNINGNVTDEQGEPIIGANVVIQGTGTGTITDVEGNFKLASVTKGAVMEISFIGYISKTLQVKDASSLKIVLKEDNQALDEVVVVGYGVQRKSDLTGSVASVNSDVLESRPQANLIQSLQGAVPGLNISVTGSNAEGSSTTTRIRGNNSITVGGD</sequence>
<dbReference type="Proteomes" id="UP000260844">
    <property type="component" value="Unassembled WGS sequence"/>
</dbReference>
<keyword evidence="1" id="KW-0472">Membrane</keyword>
<name>A0A8B2YUD3_BACUN</name>
<dbReference type="InterPro" id="IPR008969">
    <property type="entry name" value="CarboxyPept-like_regulatory"/>
</dbReference>
<dbReference type="GO" id="GO:0009279">
    <property type="term" value="C:cell outer membrane"/>
    <property type="evidence" value="ECO:0007669"/>
    <property type="project" value="UniProtKB-SubCell"/>
</dbReference>
<dbReference type="EMBL" id="QSPV01000020">
    <property type="protein sequence ID" value="RGJ90207.1"/>
    <property type="molecule type" value="Genomic_DNA"/>
</dbReference>
<dbReference type="PROSITE" id="PS52016">
    <property type="entry name" value="TONB_DEPENDENT_REC_3"/>
    <property type="match status" value="1"/>
</dbReference>
<keyword evidence="2" id="KW-0732">Signal</keyword>
<feature type="signal peptide" evidence="2">
    <location>
        <begin position="1"/>
        <end position="30"/>
    </location>
</feature>
<dbReference type="AlphaFoldDB" id="A0A8B2YUD3"/>
<evidence type="ECO:0000313" key="4">
    <source>
        <dbReference type="EMBL" id="RGJ90207.1"/>
    </source>
</evidence>
<organism evidence="4 5">
    <name type="scientific">Bacteroides uniformis</name>
    <dbReference type="NCBI Taxonomy" id="820"/>
    <lineage>
        <taxon>Bacteria</taxon>
        <taxon>Pseudomonadati</taxon>
        <taxon>Bacteroidota</taxon>
        <taxon>Bacteroidia</taxon>
        <taxon>Bacteroidales</taxon>
        <taxon>Bacteroidaceae</taxon>
        <taxon>Bacteroides</taxon>
    </lineage>
</organism>
<feature type="domain" description="TonB-dependent receptor plug" evidence="3">
    <location>
        <begin position="124"/>
        <end position="181"/>
    </location>
</feature>
<dbReference type="Pfam" id="PF13715">
    <property type="entry name" value="CarbopepD_reg_2"/>
    <property type="match status" value="1"/>
</dbReference>
<dbReference type="InterPro" id="IPR039426">
    <property type="entry name" value="TonB-dep_rcpt-like"/>
</dbReference>
<dbReference type="SUPFAM" id="SSF56935">
    <property type="entry name" value="Porins"/>
    <property type="match status" value="1"/>
</dbReference>
<gene>
    <name evidence="4" type="ORF">DXD40_17195</name>
</gene>
<keyword evidence="1" id="KW-0812">Transmembrane</keyword>
<evidence type="ECO:0000256" key="1">
    <source>
        <dbReference type="PROSITE-ProRule" id="PRU01360"/>
    </source>
</evidence>
<reference evidence="4 5" key="1">
    <citation type="submission" date="2018-08" db="EMBL/GenBank/DDBJ databases">
        <title>A genome reference for cultivated species of the human gut microbiota.</title>
        <authorList>
            <person name="Zou Y."/>
            <person name="Xue W."/>
            <person name="Luo G."/>
        </authorList>
    </citation>
    <scope>NUCLEOTIDE SEQUENCE [LARGE SCALE GENOMIC DNA]</scope>
    <source>
        <strain evidence="4 5">TM04-30</strain>
    </source>
</reference>
<accession>A0A8B2YUD3</accession>
<comment type="caution">
    <text evidence="4">The sequence shown here is derived from an EMBL/GenBank/DDBJ whole genome shotgun (WGS) entry which is preliminary data.</text>
</comment>
<dbReference type="SUPFAM" id="SSF49464">
    <property type="entry name" value="Carboxypeptidase regulatory domain-like"/>
    <property type="match status" value="1"/>
</dbReference>
<proteinExistence type="inferred from homology"/>
<dbReference type="Gene3D" id="2.170.130.10">
    <property type="entry name" value="TonB-dependent receptor, plug domain"/>
    <property type="match status" value="1"/>
</dbReference>
<dbReference type="InterPro" id="IPR037066">
    <property type="entry name" value="Plug_dom_sf"/>
</dbReference>
<dbReference type="Pfam" id="PF07715">
    <property type="entry name" value="Plug"/>
    <property type="match status" value="1"/>
</dbReference>
<keyword evidence="1" id="KW-0813">Transport</keyword>
<comment type="subcellular location">
    <subcellularLocation>
        <location evidence="1">Cell outer membrane</location>
        <topology evidence="1">Multi-pass membrane protein</topology>
    </subcellularLocation>
</comment>
<keyword evidence="1" id="KW-1134">Transmembrane beta strand</keyword>
<evidence type="ECO:0000259" key="3">
    <source>
        <dbReference type="Pfam" id="PF07715"/>
    </source>
</evidence>